<reference evidence="2 3" key="1">
    <citation type="submission" date="2022-04" db="EMBL/GenBank/DDBJ databases">
        <title>Rhizobium coralii sp. nov., isolated from coral Turbinaria peltata.</title>
        <authorList>
            <person name="Sun H."/>
        </authorList>
    </citation>
    <scope>NUCLEOTIDE SEQUENCE [LARGE SCALE GENOMIC DNA]</scope>
    <source>
        <strain evidence="2 3">NTR19</strain>
    </source>
</reference>
<dbReference type="GO" id="GO:0003743">
    <property type="term" value="F:translation initiation factor activity"/>
    <property type="evidence" value="ECO:0007669"/>
    <property type="project" value="UniProtKB-KW"/>
</dbReference>
<keyword evidence="3" id="KW-1185">Reference proteome</keyword>
<comment type="caution">
    <text evidence="2">The sequence shown here is derived from an EMBL/GenBank/DDBJ whole genome shotgun (WGS) entry which is preliminary data.</text>
</comment>
<evidence type="ECO:0000313" key="3">
    <source>
        <dbReference type="Proteomes" id="UP001202827"/>
    </source>
</evidence>
<proteinExistence type="predicted"/>
<gene>
    <name evidence="2" type="ORF">M0654_03865</name>
</gene>
<dbReference type="EMBL" id="JALPRY010000004">
    <property type="protein sequence ID" value="MCK8779116.1"/>
    <property type="molecule type" value="Genomic_DNA"/>
</dbReference>
<dbReference type="PROSITE" id="PS51257">
    <property type="entry name" value="PROKAR_LIPOPROTEIN"/>
    <property type="match status" value="1"/>
</dbReference>
<protein>
    <submittedName>
        <fullName evidence="2">Translation initiation factor 2</fullName>
    </submittedName>
</protein>
<evidence type="ECO:0000256" key="1">
    <source>
        <dbReference type="SAM" id="MobiDB-lite"/>
    </source>
</evidence>
<organism evidence="2 3">
    <name type="scientific">Neorhizobium turbinariae</name>
    <dbReference type="NCBI Taxonomy" id="2937795"/>
    <lineage>
        <taxon>Bacteria</taxon>
        <taxon>Pseudomonadati</taxon>
        <taxon>Pseudomonadota</taxon>
        <taxon>Alphaproteobacteria</taxon>
        <taxon>Hyphomicrobiales</taxon>
        <taxon>Rhizobiaceae</taxon>
        <taxon>Rhizobium/Agrobacterium group</taxon>
        <taxon>Neorhizobium</taxon>
    </lineage>
</organism>
<name>A0ABT0IMM0_9HYPH</name>
<keyword evidence="2" id="KW-0396">Initiation factor</keyword>
<accession>A0ABT0IMM0</accession>
<keyword evidence="2" id="KW-0648">Protein biosynthesis</keyword>
<evidence type="ECO:0000313" key="2">
    <source>
        <dbReference type="EMBL" id="MCK8779116.1"/>
    </source>
</evidence>
<dbReference type="RefSeq" id="WP_248681926.1">
    <property type="nucleotide sequence ID" value="NZ_JALPRY010000004.1"/>
</dbReference>
<feature type="region of interest" description="Disordered" evidence="1">
    <location>
        <begin position="127"/>
        <end position="155"/>
    </location>
</feature>
<dbReference type="Proteomes" id="UP001202827">
    <property type="component" value="Unassembled WGS sequence"/>
</dbReference>
<sequence>MKIQIATIAALAAALSSCGSISRGTSENVVISAMPTDAKVSTSLGHSCPQSPCTIKVERKAEFTVFAEKEGYKPGRLDVKTKISDGGAAGFAGNVLVGGVIGMGVDAATGAALDHYPNPAYVVLEPMDPKNPKTPTMAPPVVEPKKKTTTGTPSA</sequence>